<protein>
    <submittedName>
        <fullName evidence="2">Uncharacterized protein</fullName>
    </submittedName>
</protein>
<geneLocation type="mitochondrion" evidence="2"/>
<feature type="transmembrane region" description="Helical" evidence="1">
    <location>
        <begin position="12"/>
        <end position="35"/>
    </location>
</feature>
<evidence type="ECO:0000313" key="2">
    <source>
        <dbReference type="EMBL" id="KUM45519.1"/>
    </source>
</evidence>
<accession>A0A101LUC9</accession>
<keyword evidence="1" id="KW-0812">Transmembrane</keyword>
<dbReference type="AlphaFoldDB" id="A0A101LUC9"/>
<proteinExistence type="predicted"/>
<organism evidence="2">
    <name type="scientific">Picea glauca</name>
    <name type="common">White spruce</name>
    <name type="synonym">Pinus glauca</name>
    <dbReference type="NCBI Taxonomy" id="3330"/>
    <lineage>
        <taxon>Eukaryota</taxon>
        <taxon>Viridiplantae</taxon>
        <taxon>Streptophyta</taxon>
        <taxon>Embryophyta</taxon>
        <taxon>Tracheophyta</taxon>
        <taxon>Spermatophyta</taxon>
        <taxon>Pinopsida</taxon>
        <taxon>Pinidae</taxon>
        <taxon>Conifers I</taxon>
        <taxon>Pinales</taxon>
        <taxon>Pinaceae</taxon>
        <taxon>Picea</taxon>
    </lineage>
</organism>
<sequence>MQFLNYCINQILFYDSVPFLHSMMHIFIFNLYSYFLP</sequence>
<evidence type="ECO:0000256" key="1">
    <source>
        <dbReference type="SAM" id="Phobius"/>
    </source>
</evidence>
<gene>
    <name evidence="2" type="ORF">ABT39_MTgene2621</name>
</gene>
<keyword evidence="1" id="KW-1133">Transmembrane helix</keyword>
<keyword evidence="1" id="KW-0472">Membrane</keyword>
<dbReference type="EMBL" id="LKAM01000018">
    <property type="protein sequence ID" value="KUM45519.1"/>
    <property type="molecule type" value="Genomic_DNA"/>
</dbReference>
<comment type="caution">
    <text evidence="2">The sequence shown here is derived from an EMBL/GenBank/DDBJ whole genome shotgun (WGS) entry which is preliminary data.</text>
</comment>
<reference evidence="2" key="1">
    <citation type="journal article" date="2015" name="Genome Biol. Evol.">
        <title>Organellar Genomes of White Spruce (Picea glauca): Assembly and Annotation.</title>
        <authorList>
            <person name="Jackman S.D."/>
            <person name="Warren R.L."/>
            <person name="Gibb E.A."/>
            <person name="Vandervalk B.P."/>
            <person name="Mohamadi H."/>
            <person name="Chu J."/>
            <person name="Raymond A."/>
            <person name="Pleasance S."/>
            <person name="Coope R."/>
            <person name="Wildung M.R."/>
            <person name="Ritland C.E."/>
            <person name="Bousquet J."/>
            <person name="Jones S.J."/>
            <person name="Bohlmann J."/>
            <person name="Birol I."/>
        </authorList>
    </citation>
    <scope>NUCLEOTIDE SEQUENCE [LARGE SCALE GENOMIC DNA]</scope>
    <source>
        <tissue evidence="2">Flushing bud</tissue>
    </source>
</reference>
<name>A0A101LUC9_PICGL</name>
<keyword evidence="2" id="KW-0496">Mitochondrion</keyword>